<comment type="caution">
    <text evidence="3">The sequence shown here is derived from an EMBL/GenBank/DDBJ whole genome shotgun (WGS) entry which is preliminary data.</text>
</comment>
<accession>A0A4U5J648</accession>
<dbReference type="Proteomes" id="UP000308037">
    <property type="component" value="Unassembled WGS sequence"/>
</dbReference>
<gene>
    <name evidence="3" type="ORF">DM868_14625</name>
</gene>
<evidence type="ECO:0008006" key="5">
    <source>
        <dbReference type="Google" id="ProtNLM"/>
    </source>
</evidence>
<reference evidence="3 4" key="1">
    <citation type="submission" date="2019-04" db="EMBL/GenBank/DDBJ databases">
        <title>Natronomonas sp. F20-122 a newhaloarchaeon isolated from a saline saltern of Isla Bacuta, Huelva, Spain.</title>
        <authorList>
            <person name="Duran-Viseras A."/>
            <person name="Sanchez-Porro C."/>
            <person name="Ventosa A."/>
        </authorList>
    </citation>
    <scope>NUCLEOTIDE SEQUENCE [LARGE SCALE GENOMIC DNA]</scope>
    <source>
        <strain evidence="3 4">F20-122</strain>
    </source>
</reference>
<keyword evidence="4" id="KW-1185">Reference proteome</keyword>
<organism evidence="3 4">
    <name type="scientific">Natronomonas salsuginis</name>
    <dbReference type="NCBI Taxonomy" id="2217661"/>
    <lineage>
        <taxon>Archaea</taxon>
        <taxon>Methanobacteriati</taxon>
        <taxon>Methanobacteriota</taxon>
        <taxon>Stenosarchaea group</taxon>
        <taxon>Halobacteria</taxon>
        <taxon>Halobacteriales</taxon>
        <taxon>Natronomonadaceae</taxon>
        <taxon>Natronomonas</taxon>
    </lineage>
</organism>
<dbReference type="AlphaFoldDB" id="A0A4U5J648"/>
<feature type="compositionally biased region" description="Basic and acidic residues" evidence="1">
    <location>
        <begin position="41"/>
        <end position="64"/>
    </location>
</feature>
<proteinExistence type="predicted"/>
<dbReference type="RefSeq" id="WP_137277579.1">
    <property type="nucleotide sequence ID" value="NZ_QKNX01000009.1"/>
</dbReference>
<keyword evidence="2" id="KW-0472">Membrane</keyword>
<dbReference type="OrthoDB" id="240517at2157"/>
<name>A0A4U5J648_9EURY</name>
<evidence type="ECO:0000256" key="1">
    <source>
        <dbReference type="SAM" id="MobiDB-lite"/>
    </source>
</evidence>
<evidence type="ECO:0000313" key="4">
    <source>
        <dbReference type="Proteomes" id="UP000308037"/>
    </source>
</evidence>
<evidence type="ECO:0000256" key="2">
    <source>
        <dbReference type="SAM" id="Phobius"/>
    </source>
</evidence>
<keyword evidence="2" id="KW-1133">Transmembrane helix</keyword>
<evidence type="ECO:0000313" key="3">
    <source>
        <dbReference type="EMBL" id="TKR24462.1"/>
    </source>
</evidence>
<feature type="transmembrane region" description="Helical" evidence="2">
    <location>
        <begin position="6"/>
        <end position="25"/>
    </location>
</feature>
<dbReference type="EMBL" id="QKNX01000009">
    <property type="protein sequence ID" value="TKR24462.1"/>
    <property type="molecule type" value="Genomic_DNA"/>
</dbReference>
<sequence length="134" mass="14897">MLEPPVLGAAALGVLAVIVVFFFVVRSVRGHWGDGRPNTDAQRERDRAHREAQRRAPEEAARKGERYDLVVAETQYDRVPPEVRGTIDGLQTFVREIPDPDGSDALAVGETIRVQVIDYGSKGTTAQARFLDRR</sequence>
<protein>
    <recommendedName>
        <fullName evidence="5">TRAM domain-containing protein</fullName>
    </recommendedName>
</protein>
<keyword evidence="2" id="KW-0812">Transmembrane</keyword>
<feature type="region of interest" description="Disordered" evidence="1">
    <location>
        <begin position="33"/>
        <end position="64"/>
    </location>
</feature>